<dbReference type="Proteomes" id="UP000887578">
    <property type="component" value="Unplaced"/>
</dbReference>
<evidence type="ECO:0000313" key="3">
    <source>
        <dbReference type="Proteomes" id="UP000887578"/>
    </source>
</evidence>
<evidence type="ECO:0000256" key="1">
    <source>
        <dbReference type="ARBA" id="ARBA00022691"/>
    </source>
</evidence>
<dbReference type="Gene3D" id="2.170.270.10">
    <property type="entry name" value="SET domain"/>
    <property type="match status" value="1"/>
</dbReference>
<evidence type="ECO:0000313" key="4">
    <source>
        <dbReference type="WBParaSite" id="PDA_v2.g15631.t1"/>
    </source>
</evidence>
<dbReference type="InterPro" id="IPR042294">
    <property type="entry name" value="SETD2_animal"/>
</dbReference>
<dbReference type="GO" id="GO:0010468">
    <property type="term" value="P:regulation of gene expression"/>
    <property type="evidence" value="ECO:0007669"/>
    <property type="project" value="TreeGrafter"/>
</dbReference>
<dbReference type="InterPro" id="IPR006560">
    <property type="entry name" value="AWS_dom"/>
</dbReference>
<dbReference type="GO" id="GO:0046975">
    <property type="term" value="F:histone H3K36 methyltransferase activity"/>
    <property type="evidence" value="ECO:0007669"/>
    <property type="project" value="InterPro"/>
</dbReference>
<proteinExistence type="predicted"/>
<dbReference type="SMART" id="SM00570">
    <property type="entry name" value="AWS"/>
    <property type="match status" value="1"/>
</dbReference>
<dbReference type="SUPFAM" id="SSF82199">
    <property type="entry name" value="SET domain"/>
    <property type="match status" value="1"/>
</dbReference>
<protein>
    <submittedName>
        <fullName evidence="4">AWS domain-containing protein</fullName>
    </submittedName>
</protein>
<dbReference type="GO" id="GO:0005694">
    <property type="term" value="C:chromosome"/>
    <property type="evidence" value="ECO:0007669"/>
    <property type="project" value="TreeGrafter"/>
</dbReference>
<dbReference type="AlphaFoldDB" id="A0A914PIS0"/>
<dbReference type="Pfam" id="PF17907">
    <property type="entry name" value="AWS"/>
    <property type="match status" value="1"/>
</dbReference>
<evidence type="ECO:0000259" key="2">
    <source>
        <dbReference type="PROSITE" id="PS51215"/>
    </source>
</evidence>
<dbReference type="PROSITE" id="PS51215">
    <property type="entry name" value="AWS"/>
    <property type="match status" value="1"/>
</dbReference>
<name>A0A914PIS0_9BILA</name>
<dbReference type="WBParaSite" id="PDA_v2.g15631.t1">
    <property type="protein sequence ID" value="PDA_v2.g15631.t1"/>
    <property type="gene ID" value="PDA_v2.g15631"/>
</dbReference>
<organism evidence="3 4">
    <name type="scientific">Panagrolaimus davidi</name>
    <dbReference type="NCBI Taxonomy" id="227884"/>
    <lineage>
        <taxon>Eukaryota</taxon>
        <taxon>Metazoa</taxon>
        <taxon>Ecdysozoa</taxon>
        <taxon>Nematoda</taxon>
        <taxon>Chromadorea</taxon>
        <taxon>Rhabditida</taxon>
        <taxon>Tylenchina</taxon>
        <taxon>Panagrolaimomorpha</taxon>
        <taxon>Panagrolaimoidea</taxon>
        <taxon>Panagrolaimidae</taxon>
        <taxon>Panagrolaimus</taxon>
    </lineage>
</organism>
<dbReference type="PANTHER" id="PTHR46711">
    <property type="entry name" value="HISTONE-LYSINE N-METHYLTRANSFERASE SETD2"/>
    <property type="match status" value="1"/>
</dbReference>
<dbReference type="GO" id="GO:0005634">
    <property type="term" value="C:nucleus"/>
    <property type="evidence" value="ECO:0007669"/>
    <property type="project" value="InterPro"/>
</dbReference>
<keyword evidence="3" id="KW-1185">Reference proteome</keyword>
<reference evidence="4" key="1">
    <citation type="submission" date="2022-11" db="UniProtKB">
        <authorList>
            <consortium name="WormBaseParasite"/>
        </authorList>
    </citation>
    <scope>IDENTIFICATION</scope>
</reference>
<sequence>MQCLCKSDVACNNGCLKRDLRMECGSRCPVGQKCQNKRFQKRQYASFEPFFAGIGGWGIRATKPIQK</sequence>
<feature type="domain" description="AWS" evidence="2">
    <location>
        <begin position="1"/>
        <end position="43"/>
    </location>
</feature>
<keyword evidence="1" id="KW-0949">S-adenosyl-L-methionine</keyword>
<dbReference type="InterPro" id="IPR046341">
    <property type="entry name" value="SET_dom_sf"/>
</dbReference>
<dbReference type="PANTHER" id="PTHR46711:SF1">
    <property type="entry name" value="HISTONE-LYSINE N-METHYLTRANSFERASE SETD2"/>
    <property type="match status" value="1"/>
</dbReference>
<accession>A0A914PIS0</accession>